<dbReference type="InterPro" id="IPR001387">
    <property type="entry name" value="Cro/C1-type_HTH"/>
</dbReference>
<dbReference type="Gene3D" id="3.90.1530.30">
    <property type="match status" value="1"/>
</dbReference>
<comment type="similarity">
    <text evidence="1">Belongs to the ParB family.</text>
</comment>
<feature type="domain" description="HTH cro/C1-type" evidence="3">
    <location>
        <begin position="160"/>
        <end position="179"/>
    </location>
</feature>
<dbReference type="InterPro" id="IPR050336">
    <property type="entry name" value="Chromosome_partition/occlusion"/>
</dbReference>
<sequence length="326" mass="37578">MTNRRSLGRGLSSLIPDVKEEIKQEEAQKISKEERPEEKEEILDFAKIQSLPIDKVRPRQGQPRTDFDEKSLEDLALSIKEYGLLNPITVTKVDDYYEILAGERRYRASLRNGLQSIDAIVKDYEEKDIEVLSLIENVQREDLSAIEEAFAYKKLSDSFGLTQDEIAKKMGKSRSYIANTIRLLKLNEDEKSSLSQGTISPSQARSLLSLSDVDKRAQALDDYINKKAVVRDVEKISREEKDTPRRNFIDLSGKKEIGTKKEEKKEKSEKLPNLDSLLFDDFEEKFMDKLATKVAIERSKDAYKVVIDCYSIEDIEKIYDRISYED</sequence>
<dbReference type="PROSITE" id="PS50943">
    <property type="entry name" value="HTH_CROC1"/>
    <property type="match status" value="1"/>
</dbReference>
<dbReference type="SMART" id="SM00470">
    <property type="entry name" value="ParB"/>
    <property type="match status" value="1"/>
</dbReference>
<dbReference type="RefSeq" id="WP_223418330.1">
    <property type="nucleotide sequence ID" value="NZ_JAIPME010000002.1"/>
</dbReference>
<keyword evidence="2" id="KW-0159">Chromosome partition</keyword>
<proteinExistence type="inferred from homology"/>
<evidence type="ECO:0000256" key="2">
    <source>
        <dbReference type="ARBA" id="ARBA00022829"/>
    </source>
</evidence>
<dbReference type="Pfam" id="PF17762">
    <property type="entry name" value="HTH_ParB"/>
    <property type="match status" value="1"/>
</dbReference>
<protein>
    <submittedName>
        <fullName evidence="4">ParB/RepB/Spo0J family partition protein</fullName>
    </submittedName>
</protein>
<dbReference type="InterPro" id="IPR041468">
    <property type="entry name" value="HTH_ParB/Spo0J"/>
</dbReference>
<dbReference type="Proteomes" id="UP000734271">
    <property type="component" value="Unassembled WGS sequence"/>
</dbReference>
<evidence type="ECO:0000313" key="4">
    <source>
        <dbReference type="EMBL" id="MBZ2386370.1"/>
    </source>
</evidence>
<dbReference type="PANTHER" id="PTHR33375">
    <property type="entry name" value="CHROMOSOME-PARTITIONING PROTEIN PARB-RELATED"/>
    <property type="match status" value="1"/>
</dbReference>
<organism evidence="4 5">
    <name type="scientific">Anaerococcus murdochii</name>
    <dbReference type="NCBI Taxonomy" id="411577"/>
    <lineage>
        <taxon>Bacteria</taxon>
        <taxon>Bacillati</taxon>
        <taxon>Bacillota</taxon>
        <taxon>Tissierellia</taxon>
        <taxon>Tissierellales</taxon>
        <taxon>Peptoniphilaceae</taxon>
        <taxon>Anaerococcus</taxon>
    </lineage>
</organism>
<dbReference type="Pfam" id="PF02195">
    <property type="entry name" value="ParB_N"/>
    <property type="match status" value="1"/>
</dbReference>
<evidence type="ECO:0000256" key="1">
    <source>
        <dbReference type="ARBA" id="ARBA00006295"/>
    </source>
</evidence>
<reference evidence="4 5" key="1">
    <citation type="submission" date="2021-08" db="EMBL/GenBank/DDBJ databases">
        <title>FDA dAtabase for Regulatory Grade micrObial Sequences (FDA-ARGOS): Supporting development and validation of Infectious Disease Dx tests.</title>
        <authorList>
            <person name="Sproer C."/>
            <person name="Gronow S."/>
            <person name="Severitt S."/>
            <person name="Schroder I."/>
            <person name="Tallon L."/>
            <person name="Sadzewicz L."/>
            <person name="Zhao X."/>
            <person name="Boylan J."/>
            <person name="Ott S."/>
            <person name="Bowen H."/>
            <person name="Vavikolanu K."/>
            <person name="Hazen T."/>
            <person name="Aluvathingal J."/>
            <person name="Nadendla S."/>
            <person name="Lowell S."/>
            <person name="Myers T."/>
            <person name="Yan Y."/>
            <person name="Sichtig H."/>
        </authorList>
    </citation>
    <scope>NUCLEOTIDE SEQUENCE [LARGE SCALE GENOMIC DNA]</scope>
    <source>
        <strain evidence="4 5">FDAARGOS_1460</strain>
    </source>
</reference>
<dbReference type="EMBL" id="JAIPME010000002">
    <property type="protein sequence ID" value="MBZ2386370.1"/>
    <property type="molecule type" value="Genomic_DNA"/>
</dbReference>
<dbReference type="CDD" id="cd16393">
    <property type="entry name" value="SPO0J_N"/>
    <property type="match status" value="1"/>
</dbReference>
<accession>A0ABS7SXV2</accession>
<dbReference type="SUPFAM" id="SSF110849">
    <property type="entry name" value="ParB/Sulfiredoxin"/>
    <property type="match status" value="1"/>
</dbReference>
<dbReference type="PANTHER" id="PTHR33375:SF1">
    <property type="entry name" value="CHROMOSOME-PARTITIONING PROTEIN PARB-RELATED"/>
    <property type="match status" value="1"/>
</dbReference>
<dbReference type="Gene3D" id="1.10.10.2830">
    <property type="match status" value="1"/>
</dbReference>
<name>A0ABS7SXV2_9FIRM</name>
<evidence type="ECO:0000259" key="3">
    <source>
        <dbReference type="PROSITE" id="PS50943"/>
    </source>
</evidence>
<dbReference type="InterPro" id="IPR036086">
    <property type="entry name" value="ParB/Sulfiredoxin_sf"/>
</dbReference>
<keyword evidence="5" id="KW-1185">Reference proteome</keyword>
<dbReference type="InterPro" id="IPR003115">
    <property type="entry name" value="ParB_N"/>
</dbReference>
<dbReference type="NCBIfam" id="TIGR00180">
    <property type="entry name" value="parB_part"/>
    <property type="match status" value="1"/>
</dbReference>
<comment type="caution">
    <text evidence="4">The sequence shown here is derived from an EMBL/GenBank/DDBJ whole genome shotgun (WGS) entry which is preliminary data.</text>
</comment>
<dbReference type="InterPro" id="IPR004437">
    <property type="entry name" value="ParB/RepB/Spo0J"/>
</dbReference>
<gene>
    <name evidence="4" type="ORF">K8P03_03520</name>
</gene>
<evidence type="ECO:0000313" key="5">
    <source>
        <dbReference type="Proteomes" id="UP000734271"/>
    </source>
</evidence>